<feature type="compositionally biased region" description="Basic and acidic residues" evidence="1">
    <location>
        <begin position="14"/>
        <end position="27"/>
    </location>
</feature>
<dbReference type="OrthoDB" id="3253416at2759"/>
<dbReference type="Proteomes" id="UP000298327">
    <property type="component" value="Unassembled WGS sequence"/>
</dbReference>
<dbReference type="STRING" id="205917.A0A4Y9Y9I9"/>
<accession>A0A4Y9Y9I9</accession>
<comment type="caution">
    <text evidence="2">The sequence shown here is derived from an EMBL/GenBank/DDBJ whole genome shotgun (WGS) entry which is preliminary data.</text>
</comment>
<protein>
    <submittedName>
        <fullName evidence="2">Uncharacterized protein</fullName>
    </submittedName>
</protein>
<evidence type="ECO:0000313" key="3">
    <source>
        <dbReference type="Proteomes" id="UP000298327"/>
    </source>
</evidence>
<proteinExistence type="predicted"/>
<name>A0A4Y9Y9I9_9AGAM</name>
<reference evidence="2 3" key="1">
    <citation type="submission" date="2019-02" db="EMBL/GenBank/DDBJ databases">
        <title>Genome sequencing of the rare red list fungi Dentipellis fragilis.</title>
        <authorList>
            <person name="Buettner E."/>
            <person name="Kellner H."/>
        </authorList>
    </citation>
    <scope>NUCLEOTIDE SEQUENCE [LARGE SCALE GENOMIC DNA]</scope>
    <source>
        <strain evidence="2 3">DSM 105465</strain>
    </source>
</reference>
<evidence type="ECO:0000313" key="2">
    <source>
        <dbReference type="EMBL" id="TFY57509.1"/>
    </source>
</evidence>
<gene>
    <name evidence="2" type="ORF">EVG20_g8517</name>
</gene>
<dbReference type="EMBL" id="SEOQ01000745">
    <property type="protein sequence ID" value="TFY57509.1"/>
    <property type="molecule type" value="Genomic_DNA"/>
</dbReference>
<sequence length="409" mass="45065">MATDPPSKATKAQKAREQKIASRQRKEQFLSDVQAHRDIFKGAVSTLAENHHKDEKVVAAHLYASSRLVKPTRKPNLYNAVLHAKALERKAKGIGSEGKDTLKNLSAEVANTDWRDLTDEQCTALLDGLAADKQQKELKENQRDLSAANRVRTFERTTNALETELVTLSAQTGCEYLSFFVGSKVTDGIAARILSSPGIRDACIQLFKDTPENMVLRIQAYIQGGLSGVVRVTEGARTYTTLKAEVRREILEGLRDILKTERAYREQDLPTVMSYKQYDGLVCTYGVQIVGWTEAGGVTNPDELGHVFKLERLLGALKKKTCCWEVLSDEEWNAKRDARAAANAANLLKRRKERIDKGKSKKKLVKSRELVDSSEDEAETDVASGIGAGSGPFANEPAGDSVMDGVVDA</sequence>
<feature type="region of interest" description="Disordered" evidence="1">
    <location>
        <begin position="366"/>
        <end position="409"/>
    </location>
</feature>
<evidence type="ECO:0000256" key="1">
    <source>
        <dbReference type="SAM" id="MobiDB-lite"/>
    </source>
</evidence>
<feature type="region of interest" description="Disordered" evidence="1">
    <location>
        <begin position="1"/>
        <end position="27"/>
    </location>
</feature>
<dbReference type="AlphaFoldDB" id="A0A4Y9Y9I9"/>
<keyword evidence="3" id="KW-1185">Reference proteome</keyword>
<organism evidence="2 3">
    <name type="scientific">Dentipellis fragilis</name>
    <dbReference type="NCBI Taxonomy" id="205917"/>
    <lineage>
        <taxon>Eukaryota</taxon>
        <taxon>Fungi</taxon>
        <taxon>Dikarya</taxon>
        <taxon>Basidiomycota</taxon>
        <taxon>Agaricomycotina</taxon>
        <taxon>Agaricomycetes</taxon>
        <taxon>Russulales</taxon>
        <taxon>Hericiaceae</taxon>
        <taxon>Dentipellis</taxon>
    </lineage>
</organism>